<organism evidence="5 6">
    <name type="scientific">Phialophora macrospora</name>
    <dbReference type="NCBI Taxonomy" id="1851006"/>
    <lineage>
        <taxon>Eukaryota</taxon>
        <taxon>Fungi</taxon>
        <taxon>Dikarya</taxon>
        <taxon>Ascomycota</taxon>
        <taxon>Pezizomycotina</taxon>
        <taxon>Eurotiomycetes</taxon>
        <taxon>Chaetothyriomycetidae</taxon>
        <taxon>Chaetothyriales</taxon>
        <taxon>Herpotrichiellaceae</taxon>
        <taxon>Phialophora</taxon>
    </lineage>
</organism>
<accession>A0A0D2FFU8</accession>
<keyword evidence="6" id="KW-1185">Reference proteome</keyword>
<evidence type="ECO:0000259" key="4">
    <source>
        <dbReference type="Pfam" id="PF24842"/>
    </source>
</evidence>
<sequence>MAPSSEPLKWTAQLRVAPSNRRLVGDKITLPQSALESLLAAAPVVSVQNNTNRQLTSSFDPFNPYSFAAERRAREAFEDRQQQLPHPLTFRLVNPLNGRAVYAGIREFSAAEGTIGLSSGLQEALGLQNATPSASTTREGTPDGDVVMTNGTDTPKGDLVTVHAKHLEKGTFVKLRPLEAGYDPEDWKSLLERYLRDNYTTLTRGELLVVPGGHRERFRFLVDKFEPDEDGICIVDTDLEVDIEPLNEEQARETLKKTLAKKNRGHESPEGSSLGGSLTVGTEIQGRVLPGQYVDYELKEWDKTRDLEVTLHASNDDTRLNLLVTPFSAKQRSQPRDDEYVFGDLSVRPTKKLKLSHTNVDLEDAEFLNIAVHAWNNKHGQYQDTTRPVPYSLQISTGSAQTDETDDETIELSPDDVICKNCHQVVPKRSLHLHEAFCYRNNVLCPKCSEVFLKRADAWKNHWHCPHDEEHGNDDASHEKHDAIFHPQSPLQCPDCDFQAYDLPILARHRTTSCPGKEILCQFCHLVVPQQGPEDPSFADPEVLMSGLTPHELADGARTTECHLCNKIVRLRDMKTHLRLHDRERFSRPKPRLCSNRICGRTIKSEDERRVQKEQLGLCNECFGPLYVTSYDPEGKMLRRRIERRLLQQLTGGCGKAWCGNVNFCRTAHKNVHGEDRVVSAKDGLAMIKPIMNDLAHGATTSMVFCVDEASQSRRNLAGMLLGEGEYELEWCVKALEEEKGDLDRAREWLKNRAPKVGELVS</sequence>
<dbReference type="GO" id="GO:0005524">
    <property type="term" value="F:ATP binding"/>
    <property type="evidence" value="ECO:0007669"/>
    <property type="project" value="UniProtKB-KW"/>
</dbReference>
<dbReference type="Gene3D" id="3.10.330.10">
    <property type="match status" value="1"/>
</dbReference>
<dbReference type="STRING" id="5601.A0A0D2FFU8"/>
<dbReference type="GO" id="GO:0006511">
    <property type="term" value="P:ubiquitin-dependent protein catabolic process"/>
    <property type="evidence" value="ECO:0007669"/>
    <property type="project" value="InterPro"/>
</dbReference>
<dbReference type="InterPro" id="IPR056012">
    <property type="entry name" value="DUF7590"/>
</dbReference>
<feature type="domain" description="DUF7590" evidence="3">
    <location>
        <begin position="271"/>
        <end position="398"/>
    </location>
</feature>
<evidence type="ECO:0000259" key="3">
    <source>
        <dbReference type="Pfam" id="PF24503"/>
    </source>
</evidence>
<evidence type="ECO:0000313" key="5">
    <source>
        <dbReference type="EMBL" id="KIW66933.1"/>
    </source>
</evidence>
<dbReference type="InterPro" id="IPR029067">
    <property type="entry name" value="CDC48_domain_2-like_sf"/>
</dbReference>
<dbReference type="Pfam" id="PF24503">
    <property type="entry name" value="DUF7590"/>
    <property type="match status" value="1"/>
</dbReference>
<keyword evidence="2" id="KW-0067">ATP-binding</keyword>
<dbReference type="GO" id="GO:0031593">
    <property type="term" value="F:polyubiquitin modification-dependent protein binding"/>
    <property type="evidence" value="ECO:0007669"/>
    <property type="project" value="TreeGrafter"/>
</dbReference>
<gene>
    <name evidence="5" type="ORF">PV04_06215</name>
</gene>
<reference evidence="5 6" key="1">
    <citation type="submission" date="2015-01" db="EMBL/GenBank/DDBJ databases">
        <title>The Genome Sequence of Capronia semiimmersa CBS27337.</title>
        <authorList>
            <consortium name="The Broad Institute Genomics Platform"/>
            <person name="Cuomo C."/>
            <person name="de Hoog S."/>
            <person name="Gorbushina A."/>
            <person name="Stielow B."/>
            <person name="Teixiera M."/>
            <person name="Abouelleil A."/>
            <person name="Chapman S.B."/>
            <person name="Priest M."/>
            <person name="Young S.K."/>
            <person name="Wortman J."/>
            <person name="Nusbaum C."/>
            <person name="Birren B."/>
        </authorList>
    </citation>
    <scope>NUCLEOTIDE SEQUENCE [LARGE SCALE GENOMIC DNA]</scope>
    <source>
        <strain evidence="5 6">CBS 27337</strain>
    </source>
</reference>
<name>A0A0D2FFU8_9EURO</name>
<keyword evidence="1" id="KW-0547">Nucleotide-binding</keyword>
<dbReference type="Gene3D" id="2.40.40.50">
    <property type="entry name" value="Ubiquitin fusion degradation protein UFD1, N-terminal domain"/>
    <property type="match status" value="1"/>
</dbReference>
<protein>
    <recommendedName>
        <fullName evidence="7">Ubiquitin-protein ligase E3A N-terminal zinc-binding domain-containing protein</fullName>
    </recommendedName>
</protein>
<dbReference type="Proteomes" id="UP000054266">
    <property type="component" value="Unassembled WGS sequence"/>
</dbReference>
<dbReference type="AlphaFoldDB" id="A0A0D2FFU8"/>
<dbReference type="PANTHER" id="PTHR12555">
    <property type="entry name" value="UBIQUITIN FUSION DEGRADATON PROTEIN 1"/>
    <property type="match status" value="1"/>
</dbReference>
<dbReference type="InterPro" id="IPR055418">
    <property type="entry name" value="UFD1_N2"/>
</dbReference>
<dbReference type="SUPFAM" id="SSF54585">
    <property type="entry name" value="Cdc48 domain 2-like"/>
    <property type="match status" value="1"/>
</dbReference>
<dbReference type="PANTHER" id="PTHR12555:SF15">
    <property type="entry name" value="FUSION DEGRADATION PROTEIN (UFD1), PUTATIVE (AFU_ORTHOLOGUE AFUA_4G04640)-RELATED"/>
    <property type="match status" value="1"/>
</dbReference>
<dbReference type="HOGENOM" id="CLU_012913_0_0_1"/>
<feature type="domain" description="Ubiquitin fusion degradation protein UFD1 N-terminal subdomain 2" evidence="4">
    <location>
        <begin position="169"/>
        <end position="245"/>
    </location>
</feature>
<dbReference type="GO" id="GO:0036503">
    <property type="term" value="P:ERAD pathway"/>
    <property type="evidence" value="ECO:0007669"/>
    <property type="project" value="TreeGrafter"/>
</dbReference>
<dbReference type="EMBL" id="KN846959">
    <property type="protein sequence ID" value="KIW66933.1"/>
    <property type="molecule type" value="Genomic_DNA"/>
</dbReference>
<dbReference type="GO" id="GO:0034098">
    <property type="term" value="C:VCP-NPL4-UFD1 AAA ATPase complex"/>
    <property type="evidence" value="ECO:0007669"/>
    <property type="project" value="TreeGrafter"/>
</dbReference>
<dbReference type="InterPro" id="IPR004854">
    <property type="entry name" value="Ufd1-like"/>
</dbReference>
<evidence type="ECO:0000313" key="6">
    <source>
        <dbReference type="Proteomes" id="UP000054266"/>
    </source>
</evidence>
<dbReference type="Pfam" id="PF23580">
    <property type="entry name" value="Znf_XAF1_N"/>
    <property type="match status" value="1"/>
</dbReference>
<proteinExistence type="predicted"/>
<evidence type="ECO:0000256" key="1">
    <source>
        <dbReference type="ARBA" id="ARBA00022741"/>
    </source>
</evidence>
<evidence type="ECO:0008006" key="7">
    <source>
        <dbReference type="Google" id="ProtNLM"/>
    </source>
</evidence>
<dbReference type="InterPro" id="IPR042299">
    <property type="entry name" value="Ufd1-like_Nn"/>
</dbReference>
<evidence type="ECO:0000256" key="2">
    <source>
        <dbReference type="ARBA" id="ARBA00022840"/>
    </source>
</evidence>
<dbReference type="Pfam" id="PF24842">
    <property type="entry name" value="UFD1_N2"/>
    <property type="match status" value="1"/>
</dbReference>